<dbReference type="SMART" id="SM00226">
    <property type="entry name" value="LMWPc"/>
    <property type="match status" value="1"/>
</dbReference>
<dbReference type="PANTHER" id="PTHR43428:SF1">
    <property type="entry name" value="ARSENATE REDUCTASE"/>
    <property type="match status" value="1"/>
</dbReference>
<name>A0A832A2T9_9BACT</name>
<dbReference type="InterPro" id="IPR036196">
    <property type="entry name" value="Ptyr_pPase_sf"/>
</dbReference>
<comment type="caution">
    <text evidence="3">The sequence shown here is derived from an EMBL/GenBank/DDBJ whole genome shotgun (WGS) entry which is preliminary data.</text>
</comment>
<dbReference type="PANTHER" id="PTHR43428">
    <property type="entry name" value="ARSENATE REDUCTASE"/>
    <property type="match status" value="1"/>
</dbReference>
<dbReference type="Pfam" id="PF01451">
    <property type="entry name" value="LMWPc"/>
    <property type="match status" value="1"/>
</dbReference>
<dbReference type="AlphaFoldDB" id="A0A832A2T9"/>
<accession>A0A832A2T9</accession>
<sequence>MERKILFICVHNSGRSVMAEAYANKLGHGKILAESAGFEPRPVLPEIVEVMREEGIDVSGHRPRSVFDLYRQGKMYDAVVTVCDDTEESACPIFPGIVLRDHWPFPDPSKVEGRSAEERKAKVRTIREAVKAKVRQWIDSLNAAEKDL</sequence>
<protein>
    <submittedName>
        <fullName evidence="3">Arsenate reductase ArsC</fullName>
    </submittedName>
</protein>
<dbReference type="GO" id="GO:0046685">
    <property type="term" value="P:response to arsenic-containing substance"/>
    <property type="evidence" value="ECO:0007669"/>
    <property type="project" value="UniProtKB-KW"/>
</dbReference>
<reference evidence="3" key="1">
    <citation type="journal article" date="2020" name="mSystems">
        <title>Genome- and Community-Level Interaction Insights into Carbon Utilization and Element Cycling Functions of Hydrothermarchaeota in Hydrothermal Sediment.</title>
        <authorList>
            <person name="Zhou Z."/>
            <person name="Liu Y."/>
            <person name="Xu W."/>
            <person name="Pan J."/>
            <person name="Luo Z.H."/>
            <person name="Li M."/>
        </authorList>
    </citation>
    <scope>NUCLEOTIDE SEQUENCE [LARGE SCALE GENOMIC DNA]</scope>
    <source>
        <strain evidence="3">SpSt-456</strain>
    </source>
</reference>
<dbReference type="EMBL" id="DSTK01000013">
    <property type="protein sequence ID" value="HFK96672.1"/>
    <property type="molecule type" value="Genomic_DNA"/>
</dbReference>
<evidence type="ECO:0000313" key="3">
    <source>
        <dbReference type="EMBL" id="HFK96672.1"/>
    </source>
</evidence>
<evidence type="ECO:0000259" key="2">
    <source>
        <dbReference type="SMART" id="SM00226"/>
    </source>
</evidence>
<feature type="domain" description="Phosphotyrosine protein phosphatase I" evidence="2">
    <location>
        <begin position="3"/>
        <end position="140"/>
    </location>
</feature>
<keyword evidence="1" id="KW-0059">Arsenical resistance</keyword>
<dbReference type="SUPFAM" id="SSF52788">
    <property type="entry name" value="Phosphotyrosine protein phosphatases I"/>
    <property type="match status" value="1"/>
</dbReference>
<proteinExistence type="predicted"/>
<organism evidence="3">
    <name type="scientific">Desulfacinum infernum</name>
    <dbReference type="NCBI Taxonomy" id="35837"/>
    <lineage>
        <taxon>Bacteria</taxon>
        <taxon>Pseudomonadati</taxon>
        <taxon>Thermodesulfobacteriota</taxon>
        <taxon>Syntrophobacteria</taxon>
        <taxon>Syntrophobacterales</taxon>
        <taxon>Syntrophobacteraceae</taxon>
        <taxon>Desulfacinum</taxon>
    </lineage>
</organism>
<dbReference type="InterPro" id="IPR023485">
    <property type="entry name" value="Ptyr_pPase"/>
</dbReference>
<dbReference type="Gene3D" id="3.40.50.2300">
    <property type="match status" value="1"/>
</dbReference>
<evidence type="ECO:0000256" key="1">
    <source>
        <dbReference type="ARBA" id="ARBA00022849"/>
    </source>
</evidence>
<gene>
    <name evidence="3" type="ORF">ENS06_05030</name>
</gene>
<dbReference type="CDD" id="cd16345">
    <property type="entry name" value="LMWP_ArsC"/>
    <property type="match status" value="1"/>
</dbReference>